<evidence type="ECO:0000313" key="1">
    <source>
        <dbReference type="EMBL" id="KAF0741441.1"/>
    </source>
</evidence>
<protein>
    <submittedName>
        <fullName evidence="1">EPM2A-interacting protein 1-like</fullName>
    </submittedName>
</protein>
<keyword evidence="2" id="KW-1185">Reference proteome</keyword>
<gene>
    <name evidence="1" type="ORF">FWK35_00028467</name>
</gene>
<dbReference type="Proteomes" id="UP000478052">
    <property type="component" value="Unassembled WGS sequence"/>
</dbReference>
<comment type="caution">
    <text evidence="1">The sequence shown here is derived from an EMBL/GenBank/DDBJ whole genome shotgun (WGS) entry which is preliminary data.</text>
</comment>
<name>A0A6G0XM30_APHCR</name>
<dbReference type="AlphaFoldDB" id="A0A6G0XM30"/>
<organism evidence="1 2">
    <name type="scientific">Aphis craccivora</name>
    <name type="common">Cowpea aphid</name>
    <dbReference type="NCBI Taxonomy" id="307492"/>
    <lineage>
        <taxon>Eukaryota</taxon>
        <taxon>Metazoa</taxon>
        <taxon>Ecdysozoa</taxon>
        <taxon>Arthropoda</taxon>
        <taxon>Hexapoda</taxon>
        <taxon>Insecta</taxon>
        <taxon>Pterygota</taxon>
        <taxon>Neoptera</taxon>
        <taxon>Paraneoptera</taxon>
        <taxon>Hemiptera</taxon>
        <taxon>Sternorrhyncha</taxon>
        <taxon>Aphidomorpha</taxon>
        <taxon>Aphidoidea</taxon>
        <taxon>Aphididae</taxon>
        <taxon>Aphidini</taxon>
        <taxon>Aphis</taxon>
        <taxon>Aphis</taxon>
    </lineage>
</organism>
<dbReference type="EMBL" id="VUJU01007710">
    <property type="protein sequence ID" value="KAF0741441.1"/>
    <property type="molecule type" value="Genomic_DNA"/>
</dbReference>
<sequence>MATGFSNINRYNTSSELVKSKTTRKTKTRKYIVRFSKSFPK</sequence>
<evidence type="ECO:0000313" key="2">
    <source>
        <dbReference type="Proteomes" id="UP000478052"/>
    </source>
</evidence>
<reference evidence="1 2" key="1">
    <citation type="submission" date="2019-08" db="EMBL/GenBank/DDBJ databases">
        <title>Whole genome of Aphis craccivora.</title>
        <authorList>
            <person name="Voronova N.V."/>
            <person name="Shulinski R.S."/>
            <person name="Bandarenka Y.V."/>
            <person name="Zhorov D.G."/>
            <person name="Warner D."/>
        </authorList>
    </citation>
    <scope>NUCLEOTIDE SEQUENCE [LARGE SCALE GENOMIC DNA]</scope>
    <source>
        <strain evidence="1">180601</strain>
        <tissue evidence="1">Whole Body</tissue>
    </source>
</reference>
<accession>A0A6G0XM30</accession>
<proteinExistence type="predicted"/>